<evidence type="ECO:0000313" key="5">
    <source>
        <dbReference type="Proteomes" id="UP000547209"/>
    </source>
</evidence>
<feature type="site" description="Increases basicity of active site His" evidence="1">
    <location>
        <position position="140"/>
    </location>
</feature>
<proteinExistence type="predicted"/>
<dbReference type="Gene3D" id="2.160.10.10">
    <property type="entry name" value="Hexapeptide repeat proteins"/>
    <property type="match status" value="1"/>
</dbReference>
<dbReference type="PANTHER" id="PTHR43300:SF7">
    <property type="entry name" value="UDP-N-ACETYLBACILLOSAMINE N-ACETYLTRANSFERASE"/>
    <property type="match status" value="1"/>
</dbReference>
<dbReference type="AlphaFoldDB" id="A0A7X0VIC7"/>
<name>A0A7X0VIC7_9BACL</name>
<feature type="binding site" evidence="2">
    <location>
        <position position="72"/>
    </location>
    <ligand>
        <name>substrate</name>
    </ligand>
</feature>
<keyword evidence="5" id="KW-1185">Reference proteome</keyword>
<organism evidence="4 5">
    <name type="scientific">Cohnella nanjingensis</name>
    <dbReference type="NCBI Taxonomy" id="1387779"/>
    <lineage>
        <taxon>Bacteria</taxon>
        <taxon>Bacillati</taxon>
        <taxon>Bacillota</taxon>
        <taxon>Bacilli</taxon>
        <taxon>Bacillales</taxon>
        <taxon>Paenibacillaceae</taxon>
        <taxon>Cohnella</taxon>
    </lineage>
</organism>
<protein>
    <submittedName>
        <fullName evidence="4">Acetyltransferase</fullName>
    </submittedName>
</protein>
<keyword evidence="4" id="KW-0808">Transferase</keyword>
<feature type="binding site" evidence="2">
    <location>
        <position position="148"/>
    </location>
    <ligand>
        <name>acetyl-CoA</name>
        <dbReference type="ChEBI" id="CHEBI:57288"/>
    </ligand>
</feature>
<accession>A0A7X0VIC7</accession>
<dbReference type="InterPro" id="IPR011004">
    <property type="entry name" value="Trimer_LpxA-like_sf"/>
</dbReference>
<dbReference type="GO" id="GO:0016740">
    <property type="term" value="F:transferase activity"/>
    <property type="evidence" value="ECO:0007669"/>
    <property type="project" value="UniProtKB-KW"/>
</dbReference>
<dbReference type="Gene3D" id="3.40.50.20">
    <property type="match status" value="1"/>
</dbReference>
<feature type="domain" description="PglD N-terminal" evidence="3">
    <location>
        <begin position="6"/>
        <end position="80"/>
    </location>
</feature>
<dbReference type="SUPFAM" id="SSF51161">
    <property type="entry name" value="Trimeric LpxA-like enzymes"/>
    <property type="match status" value="1"/>
</dbReference>
<dbReference type="InterPro" id="IPR050179">
    <property type="entry name" value="Trans_hexapeptide_repeat"/>
</dbReference>
<dbReference type="NCBIfam" id="TIGR03570">
    <property type="entry name" value="NeuD_NnaD"/>
    <property type="match status" value="1"/>
</dbReference>
<dbReference type="InterPro" id="IPR041561">
    <property type="entry name" value="PglD_N"/>
</dbReference>
<evidence type="ECO:0000313" key="4">
    <source>
        <dbReference type="EMBL" id="MBB6674816.1"/>
    </source>
</evidence>
<evidence type="ECO:0000256" key="2">
    <source>
        <dbReference type="PIRSR" id="PIRSR620019-2"/>
    </source>
</evidence>
<dbReference type="PANTHER" id="PTHR43300">
    <property type="entry name" value="ACETYLTRANSFERASE"/>
    <property type="match status" value="1"/>
</dbReference>
<dbReference type="InterPro" id="IPR020019">
    <property type="entry name" value="AcTrfase_PglD-like"/>
</dbReference>
<dbReference type="Pfam" id="PF17836">
    <property type="entry name" value="PglD_N"/>
    <property type="match status" value="1"/>
</dbReference>
<evidence type="ECO:0000256" key="1">
    <source>
        <dbReference type="PIRSR" id="PIRSR620019-1"/>
    </source>
</evidence>
<comment type="caution">
    <text evidence="4">The sequence shown here is derived from an EMBL/GenBank/DDBJ whole genome shotgun (WGS) entry which is preliminary data.</text>
</comment>
<sequence>MTRQALILIGAGGHGKVVAEAAAATGRYRVAAFADDKYEQEKVEGGILRVPVADVQRLLGRLDDVQLILAVGNNVVRRRLEARLGLSADWYATVVHPSAVISKSATIGRGTVVLAGAILNADAVVGRHAIVNTKAVVEHDCAVGDYTHVSPAAALAGGVTLEAGAQVGIGACVLPGLTVGAWSTLGAGATAIRDVPAGCTAVGVPASHIRYRNAHQDHLLQVE</sequence>
<gene>
    <name evidence="4" type="ORF">H7C19_29475</name>
</gene>
<evidence type="ECO:0000259" key="3">
    <source>
        <dbReference type="Pfam" id="PF17836"/>
    </source>
</evidence>
<dbReference type="EMBL" id="JACJVP010000055">
    <property type="protein sequence ID" value="MBB6674816.1"/>
    <property type="molecule type" value="Genomic_DNA"/>
</dbReference>
<dbReference type="Proteomes" id="UP000547209">
    <property type="component" value="Unassembled WGS sequence"/>
</dbReference>
<feature type="active site" description="Proton acceptor" evidence="1">
    <location>
        <position position="139"/>
    </location>
</feature>
<feature type="binding site" evidence="2">
    <location>
        <position position="169"/>
    </location>
    <ligand>
        <name>acetyl-CoA</name>
        <dbReference type="ChEBI" id="CHEBI:57288"/>
    </ligand>
</feature>
<dbReference type="RefSeq" id="WP_185672677.1">
    <property type="nucleotide sequence ID" value="NZ_JACJVP010000055.1"/>
</dbReference>
<dbReference type="CDD" id="cd03360">
    <property type="entry name" value="LbH_AT_putative"/>
    <property type="match status" value="1"/>
</dbReference>
<reference evidence="4 5" key="1">
    <citation type="submission" date="2020-08" db="EMBL/GenBank/DDBJ databases">
        <title>Cohnella phylogeny.</title>
        <authorList>
            <person name="Dunlap C."/>
        </authorList>
    </citation>
    <scope>NUCLEOTIDE SEQUENCE [LARGE SCALE GENOMIC DNA]</scope>
    <source>
        <strain evidence="4 5">DSM 28246</strain>
    </source>
</reference>